<proteinExistence type="predicted"/>
<dbReference type="Proteomes" id="UP001476583">
    <property type="component" value="Chromosome"/>
</dbReference>
<sequence length="105" mass="12072">MKLSDDFDPRCLRTRKPGTWRYRLATLLAVIFIIFSIILVLTGSISLLNQPVALQSLNEDPGTARVMVFAGFFLFIFGALIWRRCRRSRRTDGLSLSPDLLKRRD</sequence>
<name>A0ABZ2RET0_ECTME</name>
<keyword evidence="1" id="KW-0812">Transmembrane</keyword>
<keyword evidence="1" id="KW-0472">Membrane</keyword>
<feature type="transmembrane region" description="Helical" evidence="1">
    <location>
        <begin position="62"/>
        <end position="82"/>
    </location>
</feature>
<gene>
    <name evidence="2" type="ORF">WG219_11945</name>
</gene>
<feature type="transmembrane region" description="Helical" evidence="1">
    <location>
        <begin position="20"/>
        <end position="42"/>
    </location>
</feature>
<protein>
    <submittedName>
        <fullName evidence="2">Uncharacterized protein</fullName>
    </submittedName>
</protein>
<evidence type="ECO:0000313" key="3">
    <source>
        <dbReference type="Proteomes" id="UP001476583"/>
    </source>
</evidence>
<organism evidence="2 3">
    <name type="scientific">Ectopseudomonas mendocina</name>
    <name type="common">Pseudomonas mendocina</name>
    <dbReference type="NCBI Taxonomy" id="300"/>
    <lineage>
        <taxon>Bacteria</taxon>
        <taxon>Pseudomonadati</taxon>
        <taxon>Pseudomonadota</taxon>
        <taxon>Gammaproteobacteria</taxon>
        <taxon>Pseudomonadales</taxon>
        <taxon>Pseudomonadaceae</taxon>
        <taxon>Ectopseudomonas</taxon>
    </lineage>
</organism>
<accession>A0ABZ2RET0</accession>
<keyword evidence="3" id="KW-1185">Reference proteome</keyword>
<keyword evidence="1" id="KW-1133">Transmembrane helix</keyword>
<dbReference type="EMBL" id="CP148074">
    <property type="protein sequence ID" value="WXL24065.1"/>
    <property type="molecule type" value="Genomic_DNA"/>
</dbReference>
<evidence type="ECO:0000313" key="2">
    <source>
        <dbReference type="EMBL" id="WXL24065.1"/>
    </source>
</evidence>
<evidence type="ECO:0000256" key="1">
    <source>
        <dbReference type="SAM" id="Phobius"/>
    </source>
</evidence>
<reference evidence="2 3" key="1">
    <citation type="submission" date="2024-03" db="EMBL/GenBank/DDBJ databases">
        <title>Complete genome of BD2.</title>
        <authorList>
            <person name="Cao G."/>
        </authorList>
    </citation>
    <scope>NUCLEOTIDE SEQUENCE [LARGE SCALE GENOMIC DNA]</scope>
    <source>
        <strain evidence="2 3">BD2</strain>
    </source>
</reference>